<feature type="compositionally biased region" description="Low complexity" evidence="1">
    <location>
        <begin position="176"/>
        <end position="185"/>
    </location>
</feature>
<feature type="compositionally biased region" description="Low complexity" evidence="1">
    <location>
        <begin position="46"/>
        <end position="73"/>
    </location>
</feature>
<keyword evidence="3" id="KW-1185">Reference proteome</keyword>
<protein>
    <submittedName>
        <fullName evidence="2">Uncharacterized protein</fullName>
    </submittedName>
</protein>
<dbReference type="InParanoid" id="F0XT76"/>
<accession>F0XT76</accession>
<feature type="region of interest" description="Disordered" evidence="1">
    <location>
        <begin position="695"/>
        <end position="732"/>
    </location>
</feature>
<evidence type="ECO:0000313" key="3">
    <source>
        <dbReference type="Proteomes" id="UP000007796"/>
    </source>
</evidence>
<dbReference type="RefSeq" id="XP_014168704.1">
    <property type="nucleotide sequence ID" value="XM_014313229.1"/>
</dbReference>
<feature type="compositionally biased region" description="Low complexity" evidence="1">
    <location>
        <begin position="23"/>
        <end position="38"/>
    </location>
</feature>
<evidence type="ECO:0000313" key="2">
    <source>
        <dbReference type="EMBL" id="EFW99221.1"/>
    </source>
</evidence>
<dbReference type="HOGENOM" id="CLU_345182_0_0_1"/>
<dbReference type="AlphaFoldDB" id="F0XT76"/>
<organism evidence="3">
    <name type="scientific">Grosmannia clavigera (strain kw1407 / UAMH 11150)</name>
    <name type="common">Blue stain fungus</name>
    <name type="synonym">Graphiocladiella clavigera</name>
    <dbReference type="NCBI Taxonomy" id="655863"/>
    <lineage>
        <taxon>Eukaryota</taxon>
        <taxon>Fungi</taxon>
        <taxon>Dikarya</taxon>
        <taxon>Ascomycota</taxon>
        <taxon>Pezizomycotina</taxon>
        <taxon>Sordariomycetes</taxon>
        <taxon>Sordariomycetidae</taxon>
        <taxon>Ophiostomatales</taxon>
        <taxon>Ophiostomataceae</taxon>
        <taxon>Leptographium</taxon>
    </lineage>
</organism>
<dbReference type="GeneID" id="25978987"/>
<feature type="compositionally biased region" description="Polar residues" evidence="1">
    <location>
        <begin position="722"/>
        <end position="732"/>
    </location>
</feature>
<feature type="compositionally biased region" description="Acidic residues" evidence="1">
    <location>
        <begin position="115"/>
        <end position="133"/>
    </location>
</feature>
<sequence>MSKNNSLLNYWSAVPAPEARTTGSGKVSKPASAASASPNNHPLPLPRAATPPTNAVVISSGSPSSQSSSDDSFPPSPIRIAWQASSPPPQPALIRSGTAGGSSQARRSDSVVRDSDDDDDCDDGDDNDNDNDNAESLQAAVRFGQPLSSSCVSSYYSSIVVARSAAKTAAMPPSYPSSDSSSTPPHTKRRANTLLSSPLALRRIKQVRVARLPDPPKHKFDMKALLRHAEQDDATEAAVQRVSAAFAGPGSQQDGTSTGDGTANKSASAIAPSGKLSTFMIDSFISLSGEEAGLGLESSDPLASMNKDRLRRAFDRTGVAAVSEQWYFFKEHFVPSPVKKRPFPQKAAKDRWTMLKDATMRYDCFSTGLVRYAMEAADAPRLPDELFLWILDEASTETLPSLRDEYAGILCRCPEQVRRFVDAERLLLLFQKLGPRWESIDLTARLELVPAISRPYPGRDWTPLRSLLTLVATLAAEGALSLDAVRCASKILLRLGIDRLIEESLELLQTYQDAMRKLVLRVSASEWVDYCYDVGLSLYNSVQKPSLRWQVLVCLPTDLPACHELRRRLTAVFLFDDAERARQDPRRTAAAGQGGLARLAMRDDLVVTADTNYADLVALVNMLDVYVDDAGGEAVDGHTAAAEFDADVDELARRLQAIGRGIEATSGGHMSRLESKTALDRVQIRLTHAVRTRRPGRRNIFGPAGSGGGDASQSRQKDIRSFFQQQLAKKKT</sequence>
<gene>
    <name evidence="2" type="ORF">CMQ_5642</name>
</gene>
<dbReference type="STRING" id="655863.F0XT76"/>
<reference evidence="2 3" key="1">
    <citation type="journal article" date="2011" name="Proc. Natl. Acad. Sci. U.S.A.">
        <title>Genome and transcriptome analyses of the mountain pine beetle-fungal symbiont Grosmannia clavigera, a lodgepole pine pathogen.</title>
        <authorList>
            <person name="DiGuistini S."/>
            <person name="Wang Y."/>
            <person name="Liao N.Y."/>
            <person name="Taylor G."/>
            <person name="Tanguay P."/>
            <person name="Feau N."/>
            <person name="Henrissat B."/>
            <person name="Chan S.K."/>
            <person name="Hesse-Orce U."/>
            <person name="Alamouti S.M."/>
            <person name="Tsui C.K.M."/>
            <person name="Docking R.T."/>
            <person name="Levasseur A."/>
            <person name="Haridas S."/>
            <person name="Robertson G."/>
            <person name="Birol I."/>
            <person name="Holt R.A."/>
            <person name="Marra M.A."/>
            <person name="Hamelin R.C."/>
            <person name="Hirst M."/>
            <person name="Jones S.J.M."/>
            <person name="Bohlmann J."/>
            <person name="Breuil C."/>
        </authorList>
    </citation>
    <scope>NUCLEOTIDE SEQUENCE [LARGE SCALE GENOMIC DNA]</scope>
    <source>
        <strain evidence="3">kw1407 / UAMH 11150</strain>
    </source>
</reference>
<dbReference type="eggNOG" id="ENOG502SAE9">
    <property type="taxonomic scope" value="Eukaryota"/>
</dbReference>
<feature type="compositionally biased region" description="Polar residues" evidence="1">
    <location>
        <begin position="250"/>
        <end position="267"/>
    </location>
</feature>
<dbReference type="EMBL" id="GL629997">
    <property type="protein sequence ID" value="EFW99221.1"/>
    <property type="molecule type" value="Genomic_DNA"/>
</dbReference>
<feature type="region of interest" description="Disordered" evidence="1">
    <location>
        <begin position="168"/>
        <end position="194"/>
    </location>
</feature>
<dbReference type="Proteomes" id="UP000007796">
    <property type="component" value="Unassembled WGS sequence"/>
</dbReference>
<feature type="region of interest" description="Disordered" evidence="1">
    <location>
        <begin position="246"/>
        <end position="268"/>
    </location>
</feature>
<proteinExistence type="predicted"/>
<feature type="region of interest" description="Disordered" evidence="1">
    <location>
        <begin position="14"/>
        <end position="135"/>
    </location>
</feature>
<name>F0XT76_GROCL</name>
<evidence type="ECO:0000256" key="1">
    <source>
        <dbReference type="SAM" id="MobiDB-lite"/>
    </source>
</evidence>
<dbReference type="OrthoDB" id="5350396at2759"/>